<dbReference type="Gene3D" id="2.60.40.420">
    <property type="entry name" value="Cupredoxins - blue copper proteins"/>
    <property type="match status" value="1"/>
</dbReference>
<gene>
    <name evidence="6" type="primary">LOC110750444</name>
</gene>
<feature type="chain" id="PRO_5027654639" evidence="3">
    <location>
        <begin position="29"/>
        <end position="178"/>
    </location>
</feature>
<evidence type="ECO:0000259" key="4">
    <source>
        <dbReference type="PROSITE" id="PS51485"/>
    </source>
</evidence>
<keyword evidence="1" id="KW-1015">Disulfide bond</keyword>
<evidence type="ECO:0000256" key="2">
    <source>
        <dbReference type="ARBA" id="ARBA00023180"/>
    </source>
</evidence>
<dbReference type="InterPro" id="IPR003245">
    <property type="entry name" value="Phytocyanin_dom"/>
</dbReference>
<dbReference type="AlphaFoldDB" id="A0A6P5RXN2"/>
<dbReference type="SUPFAM" id="SSF49503">
    <property type="entry name" value="Cupredoxins"/>
    <property type="match status" value="1"/>
</dbReference>
<keyword evidence="2" id="KW-0325">Glycoprotein</keyword>
<dbReference type="KEGG" id="pavi:110750444"/>
<dbReference type="Gramene" id="Pav_sc0000184.1_g420.1.br:mrna">
    <property type="protein sequence ID" value="Pav_sc0000184.1_g420.1.br:mrna"/>
    <property type="gene ID" value="Pav_sc0000184.1_g420.1.br"/>
</dbReference>
<dbReference type="InterPro" id="IPR008972">
    <property type="entry name" value="Cupredoxin"/>
</dbReference>
<dbReference type="GO" id="GO:0005886">
    <property type="term" value="C:plasma membrane"/>
    <property type="evidence" value="ECO:0007669"/>
    <property type="project" value="TreeGrafter"/>
</dbReference>
<accession>A0A6P5RXN2</accession>
<evidence type="ECO:0000256" key="1">
    <source>
        <dbReference type="ARBA" id="ARBA00023157"/>
    </source>
</evidence>
<dbReference type="GO" id="GO:0009055">
    <property type="term" value="F:electron transfer activity"/>
    <property type="evidence" value="ECO:0007669"/>
    <property type="project" value="InterPro"/>
</dbReference>
<keyword evidence="3" id="KW-0732">Signal</keyword>
<keyword evidence="5" id="KW-1185">Reference proteome</keyword>
<dbReference type="Pfam" id="PF02298">
    <property type="entry name" value="Cu_bind_like"/>
    <property type="match status" value="1"/>
</dbReference>
<feature type="domain" description="Phytocyanin" evidence="4">
    <location>
        <begin position="29"/>
        <end position="131"/>
    </location>
</feature>
<dbReference type="RefSeq" id="XP_021806478.1">
    <property type="nucleotide sequence ID" value="XM_021950786.1"/>
</dbReference>
<protein>
    <submittedName>
        <fullName evidence="6">Mavicyanin-like</fullName>
    </submittedName>
</protein>
<proteinExistence type="predicted"/>
<dbReference type="Proteomes" id="UP000515124">
    <property type="component" value="Unplaced"/>
</dbReference>
<feature type="signal peptide" evidence="3">
    <location>
        <begin position="1"/>
        <end position="28"/>
    </location>
</feature>
<dbReference type="FunFam" id="2.60.40.420:FF:000034">
    <property type="entry name" value="Cupredoxin superfamily protein"/>
    <property type="match status" value="1"/>
</dbReference>
<evidence type="ECO:0000313" key="5">
    <source>
        <dbReference type="Proteomes" id="UP000515124"/>
    </source>
</evidence>
<organism evidence="5 6">
    <name type="scientific">Prunus avium</name>
    <name type="common">Cherry</name>
    <name type="synonym">Cerasus avium</name>
    <dbReference type="NCBI Taxonomy" id="42229"/>
    <lineage>
        <taxon>Eukaryota</taxon>
        <taxon>Viridiplantae</taxon>
        <taxon>Streptophyta</taxon>
        <taxon>Embryophyta</taxon>
        <taxon>Tracheophyta</taxon>
        <taxon>Spermatophyta</taxon>
        <taxon>Magnoliopsida</taxon>
        <taxon>eudicotyledons</taxon>
        <taxon>Gunneridae</taxon>
        <taxon>Pentapetalae</taxon>
        <taxon>rosids</taxon>
        <taxon>fabids</taxon>
        <taxon>Rosales</taxon>
        <taxon>Rosaceae</taxon>
        <taxon>Amygdaloideae</taxon>
        <taxon>Amygdaleae</taxon>
        <taxon>Prunus</taxon>
    </lineage>
</organism>
<sequence length="178" mass="18849">MVAKSMNVSNVLVLVIAAAVFTLHGTEAAQYTVGDKLGWTIPPGGAATYAAWAAKHSLVDSDILTFNFAFGEQDLALVTKEDFDACNTADPLVVFQEPGEYVFSREGMFYFTCTFAGHCAKGQKIALYLAPSGGSPSPSPAASQSQSQSADDAAAGVKFVSKKEYGFKKLMPVTMKSL</sequence>
<evidence type="ECO:0000313" key="6">
    <source>
        <dbReference type="RefSeq" id="XP_021806478.1"/>
    </source>
</evidence>
<dbReference type="PANTHER" id="PTHR33021:SF325">
    <property type="entry name" value="PHYTOCYANIN DOMAIN-CONTAINING PROTEIN"/>
    <property type="match status" value="1"/>
</dbReference>
<dbReference type="PANTHER" id="PTHR33021">
    <property type="entry name" value="BLUE COPPER PROTEIN"/>
    <property type="match status" value="1"/>
</dbReference>
<name>A0A6P5RXN2_PRUAV</name>
<dbReference type="PROSITE" id="PS51485">
    <property type="entry name" value="PHYTOCYANIN"/>
    <property type="match status" value="1"/>
</dbReference>
<dbReference type="GeneID" id="110750444"/>
<reference evidence="6" key="1">
    <citation type="submission" date="2025-08" db="UniProtKB">
        <authorList>
            <consortium name="RefSeq"/>
        </authorList>
    </citation>
    <scope>IDENTIFICATION</scope>
</reference>
<dbReference type="InterPro" id="IPR039391">
    <property type="entry name" value="Phytocyanin-like"/>
</dbReference>
<evidence type="ECO:0000256" key="3">
    <source>
        <dbReference type="SAM" id="SignalP"/>
    </source>
</evidence>